<dbReference type="AlphaFoldDB" id="A0A1W6LKB6"/>
<accession>A0A1W6LKB6</accession>
<dbReference type="KEGG" id="pbp:STSP1_00614"/>
<keyword evidence="2" id="KW-1185">Reference proteome</keyword>
<dbReference type="STRING" id="1941349.STSP1_00614"/>
<dbReference type="EMBL" id="CP021023">
    <property type="protein sequence ID" value="ARN56238.1"/>
    <property type="molecule type" value="Genomic_DNA"/>
</dbReference>
<protein>
    <submittedName>
        <fullName evidence="1">Uncharacterized protein</fullName>
    </submittedName>
</protein>
<evidence type="ECO:0000313" key="2">
    <source>
        <dbReference type="Proteomes" id="UP000193334"/>
    </source>
</evidence>
<dbReference type="Proteomes" id="UP000193334">
    <property type="component" value="Chromosome"/>
</dbReference>
<evidence type="ECO:0000313" key="1">
    <source>
        <dbReference type="EMBL" id="ARN56238.1"/>
    </source>
</evidence>
<sequence>MIICRKDFTLPKTSSSGKQNTFKGIYTVDIEKTKIINLIFSRYYESCWILRL</sequence>
<name>A0A1W6LKB6_9BACT</name>
<organism evidence="1 2">
    <name type="scientific">Sedimentisphaera salicampi</name>
    <dbReference type="NCBI Taxonomy" id="1941349"/>
    <lineage>
        <taxon>Bacteria</taxon>
        <taxon>Pseudomonadati</taxon>
        <taxon>Planctomycetota</taxon>
        <taxon>Phycisphaerae</taxon>
        <taxon>Sedimentisphaerales</taxon>
        <taxon>Sedimentisphaeraceae</taxon>
        <taxon>Sedimentisphaera</taxon>
    </lineage>
</organism>
<gene>
    <name evidence="1" type="ORF">STSP1_00614</name>
</gene>
<proteinExistence type="predicted"/>
<reference evidence="2" key="1">
    <citation type="submission" date="2017-04" db="EMBL/GenBank/DDBJ databases">
        <title>Comparative genomics and description of representatives of a novel lineage of planctomycetes thriving in anoxic sediments.</title>
        <authorList>
            <person name="Spring S."/>
            <person name="Bunk B."/>
            <person name="Sproer C."/>
        </authorList>
    </citation>
    <scope>NUCLEOTIDE SEQUENCE [LARGE SCALE GENOMIC DNA]</scope>
    <source>
        <strain evidence="2">ST-PulAB-D4</strain>
    </source>
</reference>